<keyword evidence="10" id="KW-0175">Coiled coil</keyword>
<keyword evidence="7" id="KW-0472">Membrane</keyword>
<reference evidence="12" key="1">
    <citation type="submission" date="2017-09" db="EMBL/GenBank/DDBJ databases">
        <title>Depth-based differentiation of microbial function through sediment-hosted aquifers and enrichment of novel symbionts in the deep terrestrial subsurface.</title>
        <authorList>
            <person name="Probst A.J."/>
            <person name="Ladd B."/>
            <person name="Jarett J.K."/>
            <person name="Geller-Mcgrath D.E."/>
            <person name="Sieber C.M.K."/>
            <person name="Emerson J.B."/>
            <person name="Anantharaman K."/>
            <person name="Thomas B.C."/>
            <person name="Malmstrom R."/>
            <person name="Stieglmeier M."/>
            <person name="Klingl A."/>
            <person name="Woyke T."/>
            <person name="Ryan C.M."/>
            <person name="Banfield J.F."/>
        </authorList>
    </citation>
    <scope>NUCLEOTIDE SEQUENCE [LARGE SCALE GENOMIC DNA]</scope>
</reference>
<comment type="similarity">
    <text evidence="3">Belongs to the ATPase gamma chain family.</text>
</comment>
<comment type="subcellular location">
    <subcellularLocation>
        <location evidence="2">Membrane</location>
        <topology evidence="2">Peripheral membrane protein</topology>
    </subcellularLocation>
</comment>
<dbReference type="Proteomes" id="UP000230766">
    <property type="component" value="Unassembled WGS sequence"/>
</dbReference>
<dbReference type="SUPFAM" id="SSF52943">
    <property type="entry name" value="ATP synthase (F1-ATPase), gamma subunit"/>
    <property type="match status" value="1"/>
</dbReference>
<name>A0A2M7EBX1_9BACT</name>
<evidence type="ECO:0000256" key="7">
    <source>
        <dbReference type="ARBA" id="ARBA00023136"/>
    </source>
</evidence>
<dbReference type="GO" id="GO:0046933">
    <property type="term" value="F:proton-transporting ATP synthase activity, rotational mechanism"/>
    <property type="evidence" value="ECO:0007669"/>
    <property type="project" value="InterPro"/>
</dbReference>
<evidence type="ECO:0000256" key="1">
    <source>
        <dbReference type="ARBA" id="ARBA00003456"/>
    </source>
</evidence>
<keyword evidence="6" id="KW-0406">Ion transport</keyword>
<evidence type="ECO:0000313" key="12">
    <source>
        <dbReference type="Proteomes" id="UP000230766"/>
    </source>
</evidence>
<dbReference type="AlphaFoldDB" id="A0A2M7EBX1"/>
<gene>
    <name evidence="11" type="ORF">COS09_00605</name>
</gene>
<accession>A0A2M7EBX1</accession>
<protein>
    <recommendedName>
        <fullName evidence="13">ATP synthase gamma chain</fullName>
    </recommendedName>
</protein>
<evidence type="ECO:0000256" key="3">
    <source>
        <dbReference type="ARBA" id="ARBA00007681"/>
    </source>
</evidence>
<keyword evidence="4" id="KW-0813">Transport</keyword>
<proteinExistence type="inferred from homology"/>
<dbReference type="Gene3D" id="3.40.1380.10">
    <property type="match status" value="1"/>
</dbReference>
<evidence type="ECO:0000256" key="8">
    <source>
        <dbReference type="ARBA" id="ARBA00023196"/>
    </source>
</evidence>
<keyword evidence="9" id="KW-0066">ATP synthesis</keyword>
<dbReference type="EMBL" id="PETJ01000017">
    <property type="protein sequence ID" value="PIV65228.1"/>
    <property type="molecule type" value="Genomic_DNA"/>
</dbReference>
<evidence type="ECO:0000256" key="2">
    <source>
        <dbReference type="ARBA" id="ARBA00004170"/>
    </source>
</evidence>
<evidence type="ECO:0008006" key="13">
    <source>
        <dbReference type="Google" id="ProtNLM"/>
    </source>
</evidence>
<evidence type="ECO:0000256" key="4">
    <source>
        <dbReference type="ARBA" id="ARBA00022448"/>
    </source>
</evidence>
<evidence type="ECO:0000256" key="6">
    <source>
        <dbReference type="ARBA" id="ARBA00023065"/>
    </source>
</evidence>
<dbReference type="InterPro" id="IPR000131">
    <property type="entry name" value="ATP_synth_F1_gsu"/>
</dbReference>
<keyword evidence="8" id="KW-0139">CF(1)</keyword>
<comment type="function">
    <text evidence="1">Produces ATP from ADP in the presence of a proton gradient across the membrane. The gamma chain is believed to be important in regulating ATPase activity and the flow of protons through the CF(0) complex.</text>
</comment>
<evidence type="ECO:0000256" key="10">
    <source>
        <dbReference type="SAM" id="Coils"/>
    </source>
</evidence>
<evidence type="ECO:0000256" key="5">
    <source>
        <dbReference type="ARBA" id="ARBA00022781"/>
    </source>
</evidence>
<dbReference type="InterPro" id="IPR035968">
    <property type="entry name" value="ATP_synth_F1_ATPase_gsu"/>
</dbReference>
<keyword evidence="5" id="KW-0375">Hydrogen ion transport</keyword>
<organism evidence="11 12">
    <name type="scientific">Candidatus Nealsonbacteria bacterium CG01_land_8_20_14_3_00_12</name>
    <dbReference type="NCBI Taxonomy" id="1974697"/>
    <lineage>
        <taxon>Bacteria</taxon>
        <taxon>Candidatus Nealsoniibacteriota</taxon>
    </lineage>
</organism>
<feature type="coiled-coil region" evidence="10">
    <location>
        <begin position="242"/>
        <end position="273"/>
    </location>
</feature>
<evidence type="ECO:0000256" key="9">
    <source>
        <dbReference type="ARBA" id="ARBA00023310"/>
    </source>
</evidence>
<dbReference type="Pfam" id="PF00231">
    <property type="entry name" value="ATP-synt"/>
    <property type="match status" value="1"/>
</dbReference>
<dbReference type="GO" id="GO:0045259">
    <property type="term" value="C:proton-transporting ATP synthase complex"/>
    <property type="evidence" value="ECO:0007669"/>
    <property type="project" value="UniProtKB-KW"/>
</dbReference>
<comment type="caution">
    <text evidence="11">The sequence shown here is derived from an EMBL/GenBank/DDBJ whole genome shotgun (WGS) entry which is preliminary data.</text>
</comment>
<sequence>MPIFKEIKENLKALSNIETITRAYQEIANLRMNEIRQTVLSNREFIEELSRVYTLAKKAYPALLKMGGGAMKKGESFIKRGRGKVAVFLSGNKPFYGTLILDIWQEIQRDLKEKGGDLVVVGKTGKYFAETSGWGMKMFYFELDDEKPERERVKEIIEFLENYEEIIIFHGRFHTVLSQKVVQTNISGITLEKELGEVKSYLFEPPLEAILEFFETELMSAFFNQTLLEHRLSRYATRMVAMYQATENAEKIREKLETEQKKLERQLLNKKQIEVFSGFQLWT</sequence>
<evidence type="ECO:0000313" key="11">
    <source>
        <dbReference type="EMBL" id="PIV65228.1"/>
    </source>
</evidence>
<dbReference type="Gene3D" id="1.10.287.80">
    <property type="entry name" value="ATP synthase, gamma subunit, helix hairpin domain"/>
    <property type="match status" value="1"/>
</dbReference>